<comment type="similarity">
    <text evidence="2">Belongs to the KXD1 family.</text>
</comment>
<dbReference type="InterPro" id="IPR033644">
    <property type="entry name" value="Ferrochelatase_C"/>
</dbReference>
<keyword evidence="9" id="KW-0496">Mitochondrion</keyword>
<comment type="function">
    <text evidence="9">Catalyzes the ferrous insertion into protoporphyrin IX.</text>
</comment>
<dbReference type="PANTHER" id="PTHR11108">
    <property type="entry name" value="FERROCHELATASE"/>
    <property type="match status" value="1"/>
</dbReference>
<evidence type="ECO:0000313" key="12">
    <source>
        <dbReference type="Proteomes" id="UP000678499"/>
    </source>
</evidence>
<dbReference type="EC" id="4.98.1.1" evidence="9"/>
<feature type="non-terminal residue" evidence="11">
    <location>
        <position position="304"/>
    </location>
</feature>
<dbReference type="GO" id="GO:0006783">
    <property type="term" value="P:heme biosynthetic process"/>
    <property type="evidence" value="ECO:0007669"/>
    <property type="project" value="UniProtKB-UniRule"/>
</dbReference>
<comment type="catalytic activity">
    <reaction evidence="8">
        <text>heme b + 2 H(+) = protoporphyrin IX + Fe(2+)</text>
        <dbReference type="Rhea" id="RHEA:22584"/>
        <dbReference type="ChEBI" id="CHEBI:15378"/>
        <dbReference type="ChEBI" id="CHEBI:29033"/>
        <dbReference type="ChEBI" id="CHEBI:57306"/>
        <dbReference type="ChEBI" id="CHEBI:60344"/>
        <dbReference type="EC" id="4.98.1.1"/>
    </reaction>
    <physiologicalReaction direction="right-to-left" evidence="8">
        <dbReference type="Rhea" id="RHEA:22586"/>
    </physiologicalReaction>
</comment>
<dbReference type="GO" id="GO:0004325">
    <property type="term" value="F:ferrochelatase activity"/>
    <property type="evidence" value="ECO:0007669"/>
    <property type="project" value="UniProtKB-UniRule"/>
</dbReference>
<dbReference type="Gene3D" id="3.40.50.1400">
    <property type="match status" value="1"/>
</dbReference>
<dbReference type="Proteomes" id="UP000678499">
    <property type="component" value="Unassembled WGS sequence"/>
</dbReference>
<keyword evidence="9" id="KW-0999">Mitochondrion inner membrane</keyword>
<evidence type="ECO:0000256" key="9">
    <source>
        <dbReference type="RuleBase" id="RU000607"/>
    </source>
</evidence>
<name>A0A7R9GKV7_9CRUS</name>
<evidence type="ECO:0000256" key="4">
    <source>
        <dbReference type="ARBA" id="ARBA00023004"/>
    </source>
</evidence>
<comment type="subcellular location">
    <subcellularLocation>
        <location evidence="9">Mitochondrion inner membrane</location>
    </subcellularLocation>
</comment>
<dbReference type="GO" id="GO:0005743">
    <property type="term" value="C:mitochondrial inner membrane"/>
    <property type="evidence" value="ECO:0007669"/>
    <property type="project" value="UniProtKB-SubCell"/>
</dbReference>
<dbReference type="InterPro" id="IPR001015">
    <property type="entry name" value="Ferrochelatase"/>
</dbReference>
<reference evidence="11" key="1">
    <citation type="submission" date="2020-11" db="EMBL/GenBank/DDBJ databases">
        <authorList>
            <person name="Tran Van P."/>
        </authorList>
    </citation>
    <scope>NUCLEOTIDE SEQUENCE</scope>
</reference>
<dbReference type="Pfam" id="PF00762">
    <property type="entry name" value="Ferrochelatase"/>
    <property type="match status" value="1"/>
</dbReference>
<dbReference type="InterPro" id="IPR019772">
    <property type="entry name" value="Ferrochelatase_AS"/>
</dbReference>
<keyword evidence="9" id="KW-0472">Membrane</keyword>
<sequence length="304" mass="34506">DCFQNYSPSEVFVQSLARQTDEGDVETILCHQRDLLSRYEKTNEMLVNSTTVSAMRSQNAAVDFKRHVTVLREMKKDLDYVFRKVRVLKSRIKDRNPEAFAVAERSVNSGRLRSDSSTVDEADEGKLLCDKLDKICPESGPHKHYVGFRYTPPLTEHALDAMIADGIEHAVAFSQYPQYSCATSGSSFNAIYNYMKNKTDGKMKWSLIDRWGTNRFLAKTFATLIRGELEKCDEVTRKNIVLLFTAHSLPMKAVERGDPYPAEVGATVQLVMEELKFAYPYRLVWQSKVGPLPWLSPATDAAIE</sequence>
<evidence type="ECO:0000256" key="7">
    <source>
        <dbReference type="ARBA" id="ARBA00023244"/>
    </source>
</evidence>
<gene>
    <name evidence="11" type="ORF">NMOB1V02_LOCUS12678</name>
</gene>
<keyword evidence="7 9" id="KW-0627">Porphyrin biosynthesis</keyword>
<dbReference type="OrthoDB" id="10258877at2759"/>
<organism evidence="11">
    <name type="scientific">Notodromas monacha</name>
    <dbReference type="NCBI Taxonomy" id="399045"/>
    <lineage>
        <taxon>Eukaryota</taxon>
        <taxon>Metazoa</taxon>
        <taxon>Ecdysozoa</taxon>
        <taxon>Arthropoda</taxon>
        <taxon>Crustacea</taxon>
        <taxon>Oligostraca</taxon>
        <taxon>Ostracoda</taxon>
        <taxon>Podocopa</taxon>
        <taxon>Podocopida</taxon>
        <taxon>Cypridocopina</taxon>
        <taxon>Cypridoidea</taxon>
        <taxon>Cyprididae</taxon>
        <taxon>Notodromas</taxon>
    </lineage>
</organism>
<feature type="non-terminal residue" evidence="11">
    <location>
        <position position="1"/>
    </location>
</feature>
<evidence type="ECO:0000256" key="5">
    <source>
        <dbReference type="ARBA" id="ARBA00023133"/>
    </source>
</evidence>
<evidence type="ECO:0000256" key="1">
    <source>
        <dbReference type="ARBA" id="ARBA00004943"/>
    </source>
</evidence>
<dbReference type="CDD" id="cd00419">
    <property type="entry name" value="Ferrochelatase_C"/>
    <property type="match status" value="1"/>
</dbReference>
<dbReference type="EMBL" id="CAJPEX010011527">
    <property type="protein sequence ID" value="CAG0925228.1"/>
    <property type="molecule type" value="Genomic_DNA"/>
</dbReference>
<evidence type="ECO:0000259" key="10">
    <source>
        <dbReference type="Pfam" id="PF10241"/>
    </source>
</evidence>
<evidence type="ECO:0000256" key="3">
    <source>
        <dbReference type="ARBA" id="ARBA00007718"/>
    </source>
</evidence>
<dbReference type="Pfam" id="PF10241">
    <property type="entry name" value="KxDL"/>
    <property type="match status" value="1"/>
</dbReference>
<comment type="pathway">
    <text evidence="1 9">Porphyrin-containing compound metabolism; protoheme biosynthesis; protoheme from protoporphyrin-IX: step 1/1.</text>
</comment>
<evidence type="ECO:0000256" key="8">
    <source>
        <dbReference type="ARBA" id="ARBA00049915"/>
    </source>
</evidence>
<dbReference type="NCBIfam" id="TIGR00109">
    <property type="entry name" value="hemH"/>
    <property type="match status" value="1"/>
</dbReference>
<comment type="similarity">
    <text evidence="3 9">Belongs to the ferrochelatase family.</text>
</comment>
<dbReference type="InterPro" id="IPR019371">
    <property type="entry name" value="KxDL_dom"/>
</dbReference>
<evidence type="ECO:0000313" key="11">
    <source>
        <dbReference type="EMBL" id="CAD7285076.1"/>
    </source>
</evidence>
<dbReference type="AlphaFoldDB" id="A0A7R9GKV7"/>
<keyword evidence="12" id="KW-1185">Reference proteome</keyword>
<evidence type="ECO:0000256" key="2">
    <source>
        <dbReference type="ARBA" id="ARBA00005913"/>
    </source>
</evidence>
<dbReference type="SUPFAM" id="SSF53800">
    <property type="entry name" value="Chelatase"/>
    <property type="match status" value="1"/>
</dbReference>
<feature type="domain" description="KxDL" evidence="10">
    <location>
        <begin position="15"/>
        <end position="100"/>
    </location>
</feature>
<keyword evidence="6 9" id="KW-0456">Lyase</keyword>
<evidence type="ECO:0000256" key="6">
    <source>
        <dbReference type="ARBA" id="ARBA00023239"/>
    </source>
</evidence>
<dbReference type="PROSITE" id="PS00534">
    <property type="entry name" value="FERROCHELATASE"/>
    <property type="match status" value="1"/>
</dbReference>
<keyword evidence="4 9" id="KW-0408">Iron</keyword>
<dbReference type="EMBL" id="OA893564">
    <property type="protein sequence ID" value="CAD7285076.1"/>
    <property type="molecule type" value="Genomic_DNA"/>
</dbReference>
<dbReference type="PANTHER" id="PTHR11108:SF1">
    <property type="entry name" value="FERROCHELATASE, MITOCHONDRIAL"/>
    <property type="match status" value="1"/>
</dbReference>
<proteinExistence type="inferred from homology"/>
<dbReference type="UniPathway" id="UPA00252">
    <property type="reaction ID" value="UER00325"/>
</dbReference>
<keyword evidence="5 9" id="KW-0350">Heme biosynthesis</keyword>
<accession>A0A7R9GKV7</accession>
<protein>
    <recommendedName>
        <fullName evidence="9">Ferrochelatase</fullName>
        <ecNumber evidence="9">4.98.1.1</ecNumber>
    </recommendedName>
</protein>